<evidence type="ECO:0000313" key="4">
    <source>
        <dbReference type="Proteomes" id="UP000054018"/>
    </source>
</evidence>
<feature type="compositionally biased region" description="Basic and acidic residues" evidence="1">
    <location>
        <begin position="177"/>
        <end position="188"/>
    </location>
</feature>
<feature type="domain" description="DUF4211" evidence="2">
    <location>
        <begin position="229"/>
        <end position="365"/>
    </location>
</feature>
<feature type="compositionally biased region" description="Acidic residues" evidence="1">
    <location>
        <begin position="198"/>
        <end position="210"/>
    </location>
</feature>
<proteinExistence type="predicted"/>
<reference evidence="4" key="2">
    <citation type="submission" date="2015-01" db="EMBL/GenBank/DDBJ databases">
        <title>Evolutionary Origins and Diversification of the Mycorrhizal Mutualists.</title>
        <authorList>
            <consortium name="DOE Joint Genome Institute"/>
            <consortium name="Mycorrhizal Genomics Consortium"/>
            <person name="Kohler A."/>
            <person name="Kuo A."/>
            <person name="Nagy L.G."/>
            <person name="Floudas D."/>
            <person name="Copeland A."/>
            <person name="Barry K.W."/>
            <person name="Cichocki N."/>
            <person name="Veneault-Fourrey C."/>
            <person name="LaButti K."/>
            <person name="Lindquist E.A."/>
            <person name="Lipzen A."/>
            <person name="Lundell T."/>
            <person name="Morin E."/>
            <person name="Murat C."/>
            <person name="Riley R."/>
            <person name="Ohm R."/>
            <person name="Sun H."/>
            <person name="Tunlid A."/>
            <person name="Henrissat B."/>
            <person name="Grigoriev I.V."/>
            <person name="Hibbett D.S."/>
            <person name="Martin F."/>
        </authorList>
    </citation>
    <scope>NUCLEOTIDE SEQUENCE [LARGE SCALE GENOMIC DNA]</scope>
    <source>
        <strain evidence="4">441</strain>
    </source>
</reference>
<reference evidence="3 4" key="1">
    <citation type="submission" date="2014-04" db="EMBL/GenBank/DDBJ databases">
        <authorList>
            <consortium name="DOE Joint Genome Institute"/>
            <person name="Kuo A."/>
            <person name="Kohler A."/>
            <person name="Costa M.D."/>
            <person name="Nagy L.G."/>
            <person name="Floudas D."/>
            <person name="Copeland A."/>
            <person name="Barry K.W."/>
            <person name="Cichocki N."/>
            <person name="Veneault-Fourrey C."/>
            <person name="LaButti K."/>
            <person name="Lindquist E.A."/>
            <person name="Lipzen A."/>
            <person name="Lundell T."/>
            <person name="Morin E."/>
            <person name="Murat C."/>
            <person name="Sun H."/>
            <person name="Tunlid A."/>
            <person name="Henrissat B."/>
            <person name="Grigoriev I.V."/>
            <person name="Hibbett D.S."/>
            <person name="Martin F."/>
            <person name="Nordberg H.P."/>
            <person name="Cantor M.N."/>
            <person name="Hua S.X."/>
        </authorList>
    </citation>
    <scope>NUCLEOTIDE SEQUENCE [LARGE SCALE GENOMIC DNA]</scope>
    <source>
        <strain evidence="3 4">441</strain>
    </source>
</reference>
<feature type="compositionally biased region" description="Basic and acidic residues" evidence="1">
    <location>
        <begin position="1"/>
        <end position="12"/>
    </location>
</feature>
<dbReference type="Proteomes" id="UP000054018">
    <property type="component" value="Unassembled WGS sequence"/>
</dbReference>
<evidence type="ECO:0000313" key="3">
    <source>
        <dbReference type="EMBL" id="KIK31177.1"/>
    </source>
</evidence>
<dbReference type="PANTHER" id="PTHR14689">
    <property type="entry name" value="PHORBOL-ESTER_DAG-TYPE DOMAIN-CONTAINING PROTEIN"/>
    <property type="match status" value="1"/>
</dbReference>
<dbReference type="InterPro" id="IPR025451">
    <property type="entry name" value="DUF4211"/>
</dbReference>
<evidence type="ECO:0000259" key="2">
    <source>
        <dbReference type="Pfam" id="PF13926"/>
    </source>
</evidence>
<dbReference type="STRING" id="765257.A0A0D0AA77"/>
<dbReference type="HOGENOM" id="CLU_035430_0_0_1"/>
<protein>
    <recommendedName>
        <fullName evidence="2">DUF4211 domain-containing protein</fullName>
    </recommendedName>
</protein>
<feature type="compositionally biased region" description="Basic and acidic residues" evidence="1">
    <location>
        <begin position="216"/>
        <end position="229"/>
    </location>
</feature>
<name>A0A0D0AA77_9AGAM</name>
<dbReference type="AlphaFoldDB" id="A0A0D0AA77"/>
<accession>A0A0D0AA77</accession>
<dbReference type="PANTHER" id="PTHR14689:SF0">
    <property type="entry name" value="COILED-COIL DOMAIN-CONTAINING PROTEIN 82"/>
    <property type="match status" value="1"/>
</dbReference>
<evidence type="ECO:0000256" key="1">
    <source>
        <dbReference type="SAM" id="MobiDB-lite"/>
    </source>
</evidence>
<feature type="region of interest" description="Disordered" evidence="1">
    <location>
        <begin position="1"/>
        <end position="230"/>
    </location>
</feature>
<feature type="compositionally biased region" description="Basic and acidic residues" evidence="1">
    <location>
        <begin position="157"/>
        <end position="166"/>
    </location>
</feature>
<dbReference type="EMBL" id="KN833685">
    <property type="protein sequence ID" value="KIK31177.1"/>
    <property type="molecule type" value="Genomic_DNA"/>
</dbReference>
<sequence length="494" mass="56689">MPPRDVARERLKQKTLAGFVHSSPPSSPQTKQHSLPNRKRRAPTTSDSEESSPSSSDENDVDSDVEAIRFEPEAAGISDEDASPRRPKRKRVHLTVDNLGKQHSDDDEEKVGIPVRWKGKSKRKVVVDSDSEPQPRRSRLVKGARPSTPDDEEDEVDQSHILENRLRARGRKTKYQKTLDKLRSEKRGGTVLQPSSGDDSETLQEPDDPESLSSSEDSHDQSSHAKDDDFIVEDTLDGVQTIDLPAAFSMNAHQDLTHHFKIICQLFVHMAVRPLPERRAFMRHVLKKEQYFSLPLQVTRRKLLGMRDSLVVSSVWGPDFKKSLEKYPEFNLLRMNFSLPVCDACRLGGRVSTLLGRVSGTPYDQCDFEVKITFTLHQDLTDDEEDMDQKEFQLGRFCATRTRVYHEFNHWEYWLYKSLQRQISAVVDDDNDFVRVAYWGGALPPDDPEDADKFMEWLDQRGIIDMEWQKVRKMMESARNLEASARRGEIDDLA</sequence>
<dbReference type="OrthoDB" id="21499at2759"/>
<gene>
    <name evidence="3" type="ORF">PISMIDRAFT_85451</name>
</gene>
<keyword evidence="4" id="KW-1185">Reference proteome</keyword>
<dbReference type="Pfam" id="PF13926">
    <property type="entry name" value="DUF4211"/>
    <property type="match status" value="1"/>
</dbReference>
<dbReference type="GO" id="GO:0005634">
    <property type="term" value="C:nucleus"/>
    <property type="evidence" value="ECO:0007669"/>
    <property type="project" value="TreeGrafter"/>
</dbReference>
<organism evidence="3 4">
    <name type="scientific">Pisolithus microcarpus 441</name>
    <dbReference type="NCBI Taxonomy" id="765257"/>
    <lineage>
        <taxon>Eukaryota</taxon>
        <taxon>Fungi</taxon>
        <taxon>Dikarya</taxon>
        <taxon>Basidiomycota</taxon>
        <taxon>Agaricomycotina</taxon>
        <taxon>Agaricomycetes</taxon>
        <taxon>Agaricomycetidae</taxon>
        <taxon>Boletales</taxon>
        <taxon>Sclerodermatineae</taxon>
        <taxon>Pisolithaceae</taxon>
        <taxon>Pisolithus</taxon>
    </lineage>
</organism>